<dbReference type="Gene3D" id="2.170.120.30">
    <property type="match status" value="1"/>
</dbReference>
<dbReference type="PANTHER" id="PTHR37804:SF1">
    <property type="entry name" value="CDAA REGULATORY PROTEIN CDAR"/>
    <property type="match status" value="1"/>
</dbReference>
<accession>A0A0A2EP25</accession>
<evidence type="ECO:0000256" key="1">
    <source>
        <dbReference type="SAM" id="Phobius"/>
    </source>
</evidence>
<dbReference type="PANTHER" id="PTHR37804">
    <property type="entry name" value="CDAA REGULATORY PROTEIN CDAR"/>
    <property type="match status" value="1"/>
</dbReference>
<dbReference type="Gene3D" id="2.170.120.40">
    <property type="entry name" value="YbbR-like domain"/>
    <property type="match status" value="1"/>
</dbReference>
<dbReference type="Proteomes" id="UP000030125">
    <property type="component" value="Unassembled WGS sequence"/>
</dbReference>
<evidence type="ECO:0000313" key="2">
    <source>
        <dbReference type="EMBL" id="KGN79407.1"/>
    </source>
</evidence>
<dbReference type="EMBL" id="JQJD01000050">
    <property type="protein sequence ID" value="KGN79407.1"/>
    <property type="molecule type" value="Genomic_DNA"/>
</dbReference>
<dbReference type="InterPro" id="IPR053154">
    <property type="entry name" value="c-di-AMP_regulator"/>
</dbReference>
<dbReference type="OrthoDB" id="1115707at2"/>
<dbReference type="InterPro" id="IPR012505">
    <property type="entry name" value="YbbR"/>
</dbReference>
<evidence type="ECO:0000313" key="5">
    <source>
        <dbReference type="Proteomes" id="UP000189956"/>
    </source>
</evidence>
<keyword evidence="4" id="KW-1185">Reference proteome</keyword>
<gene>
    <name evidence="2" type="ORF">HQ35_07515</name>
    <name evidence="3" type="ORF">SAMN02745205_00417</name>
</gene>
<evidence type="ECO:0000313" key="4">
    <source>
        <dbReference type="Proteomes" id="UP000030125"/>
    </source>
</evidence>
<dbReference type="eggNOG" id="COG4856">
    <property type="taxonomic scope" value="Bacteria"/>
</dbReference>
<proteinExistence type="predicted"/>
<sequence>MKGIRRLFKDYKKVLLFFRNQQTLLFFLFFMISLLLWFLQTLQDTYEDTIKIPIVVNEIPSDIAVSEDLPEYISVKVRDNGFELFNYSITNAIAPIELSFTPDESREGYHEWTTDVLENELISRLSINGKRSTIITFSPQYIGFSYSPKAKREVPIDFKGQIIPSAGTIITDFTLEPDKVIVYGNKNDIDTLEIIRTDTLTFADFDKSSVFKMPLIAPQGVALTPSEVAVSVKVERLIQRRFSIPVSFEYAHPQYALRLFPSMVDVVCVVPESKADELLASDIKVILEDVGDFSETAKGKLKLQIIKYPDYVHVIQAEPDQVEYILEEK</sequence>
<protein>
    <submittedName>
        <fullName evidence="3">YbbR domain-containing protein</fullName>
    </submittedName>
</protein>
<keyword evidence="1" id="KW-0812">Transmembrane</keyword>
<organism evidence="2 4">
    <name type="scientific">Porphyromonas cangingivalis</name>
    <dbReference type="NCBI Taxonomy" id="36874"/>
    <lineage>
        <taxon>Bacteria</taxon>
        <taxon>Pseudomonadati</taxon>
        <taxon>Bacteroidota</taxon>
        <taxon>Bacteroidia</taxon>
        <taxon>Bacteroidales</taxon>
        <taxon>Porphyromonadaceae</taxon>
        <taxon>Porphyromonas</taxon>
    </lineage>
</organism>
<dbReference type="AlphaFoldDB" id="A0A0A2EP25"/>
<dbReference type="Proteomes" id="UP000189956">
    <property type="component" value="Unassembled WGS sequence"/>
</dbReference>
<feature type="transmembrane region" description="Helical" evidence="1">
    <location>
        <begin position="21"/>
        <end position="39"/>
    </location>
</feature>
<dbReference type="Pfam" id="PF07949">
    <property type="entry name" value="YbbR"/>
    <property type="match status" value="1"/>
</dbReference>
<reference evidence="2 4" key="1">
    <citation type="submission" date="2014-08" db="EMBL/GenBank/DDBJ databases">
        <title>Porphyromonas cangingivalis strain:COT-109_OH1386 Genome sequencing.</title>
        <authorList>
            <person name="Wallis C."/>
            <person name="Deusch O."/>
            <person name="O'Flynn C."/>
            <person name="Davis I."/>
            <person name="Jospin G."/>
            <person name="Darling A.E."/>
            <person name="Coil D.A."/>
            <person name="Alexiev A."/>
            <person name="Horsfall A."/>
            <person name="Kirkwood N."/>
            <person name="Harris S."/>
            <person name="Eisen J.A."/>
        </authorList>
    </citation>
    <scope>NUCLEOTIDE SEQUENCE [LARGE SCALE GENOMIC DNA]</scope>
    <source>
        <strain evidence="4">COT-109 OH1386</strain>
        <strain evidence="2">COT-109_OH1386</strain>
    </source>
</reference>
<dbReference type="EMBL" id="FUWL01000004">
    <property type="protein sequence ID" value="SJZ34790.1"/>
    <property type="molecule type" value="Genomic_DNA"/>
</dbReference>
<reference evidence="3 5" key="2">
    <citation type="submission" date="2017-02" db="EMBL/GenBank/DDBJ databases">
        <authorList>
            <person name="Peterson S.W."/>
        </authorList>
    </citation>
    <scope>NUCLEOTIDE SEQUENCE [LARGE SCALE GENOMIC DNA]</scope>
    <source>
        <strain evidence="3 5">ATCC 700135</strain>
    </source>
</reference>
<evidence type="ECO:0000313" key="3">
    <source>
        <dbReference type="EMBL" id="SJZ34790.1"/>
    </source>
</evidence>
<dbReference type="STRING" id="36874.HQ34_02225"/>
<keyword evidence="1" id="KW-1133">Transmembrane helix</keyword>
<dbReference type="RefSeq" id="WP_025838585.1">
    <property type="nucleotide sequence ID" value="NZ_CALTZT010000045.1"/>
</dbReference>
<name>A0A0A2EP25_PORCN</name>
<keyword evidence="1" id="KW-0472">Membrane</keyword>